<feature type="transmembrane region" description="Helical" evidence="2">
    <location>
        <begin position="6"/>
        <end position="26"/>
    </location>
</feature>
<sequence length="143" mass="16495">MEDLFSLVFSNMFILLAIVFGIYSWIKRAALGQQKTDSKRQKNNPDSEIRGESASQNHGQEPEERQTPGRTFTYETPNKDIHNAPIQEDEMKVHIEKNKHPGSTRSSRKIKWNKKSVSDGIIMAEILGPPRAYKPHNSNYRKR</sequence>
<keyword evidence="4" id="KW-1185">Reference proteome</keyword>
<evidence type="ECO:0000256" key="1">
    <source>
        <dbReference type="SAM" id="MobiDB-lite"/>
    </source>
</evidence>
<accession>A0ABY4EW03</accession>
<proteinExistence type="predicted"/>
<dbReference type="Proteomes" id="UP000831787">
    <property type="component" value="Chromosome"/>
</dbReference>
<organism evidence="3 4">
    <name type="scientific">Halobacillus salinarum</name>
    <dbReference type="NCBI Taxonomy" id="2932257"/>
    <lineage>
        <taxon>Bacteria</taxon>
        <taxon>Bacillati</taxon>
        <taxon>Bacillota</taxon>
        <taxon>Bacilli</taxon>
        <taxon>Bacillales</taxon>
        <taxon>Bacillaceae</taxon>
        <taxon>Halobacillus</taxon>
    </lineage>
</organism>
<keyword evidence="2" id="KW-0812">Transmembrane</keyword>
<feature type="compositionally biased region" description="Basic and acidic residues" evidence="1">
    <location>
        <begin position="36"/>
        <end position="51"/>
    </location>
</feature>
<feature type="region of interest" description="Disordered" evidence="1">
    <location>
        <begin position="33"/>
        <end position="90"/>
    </location>
</feature>
<evidence type="ECO:0000256" key="2">
    <source>
        <dbReference type="SAM" id="Phobius"/>
    </source>
</evidence>
<evidence type="ECO:0000313" key="4">
    <source>
        <dbReference type="Proteomes" id="UP000831787"/>
    </source>
</evidence>
<protein>
    <submittedName>
        <fullName evidence="3">Uncharacterized protein</fullName>
    </submittedName>
</protein>
<gene>
    <name evidence="3" type="ORF">MUN89_10765</name>
</gene>
<dbReference type="RefSeq" id="WP_244713486.1">
    <property type="nucleotide sequence ID" value="NZ_CP095073.1"/>
</dbReference>
<keyword evidence="2" id="KW-0472">Membrane</keyword>
<name>A0ABY4EW03_9BACI</name>
<evidence type="ECO:0000313" key="3">
    <source>
        <dbReference type="EMBL" id="UOQ46346.1"/>
    </source>
</evidence>
<reference evidence="3 4" key="1">
    <citation type="submission" date="2022-04" db="EMBL/GenBank/DDBJ databases">
        <title>Halobacillus sp. isolated from saltern.</title>
        <authorList>
            <person name="Won M."/>
            <person name="Lee C.-M."/>
            <person name="Woen H.-Y."/>
            <person name="Kwon S.-W."/>
        </authorList>
    </citation>
    <scope>NUCLEOTIDE SEQUENCE [LARGE SCALE GENOMIC DNA]</scope>
    <source>
        <strain evidence="3 4">SSBR10-3</strain>
    </source>
</reference>
<keyword evidence="2" id="KW-1133">Transmembrane helix</keyword>
<dbReference type="EMBL" id="CP095073">
    <property type="protein sequence ID" value="UOQ46346.1"/>
    <property type="molecule type" value="Genomic_DNA"/>
</dbReference>